<name>A0AAN6UEP2_9PEZI</name>
<dbReference type="AlphaFoldDB" id="A0AAN6UEP2"/>
<evidence type="ECO:0000256" key="1">
    <source>
        <dbReference type="SAM" id="MobiDB-lite"/>
    </source>
</evidence>
<reference evidence="2" key="1">
    <citation type="journal article" date="2023" name="Mol. Phylogenet. Evol.">
        <title>Genome-scale phylogeny and comparative genomics of the fungal order Sordariales.</title>
        <authorList>
            <person name="Hensen N."/>
            <person name="Bonometti L."/>
            <person name="Westerberg I."/>
            <person name="Brannstrom I.O."/>
            <person name="Guillou S."/>
            <person name="Cros-Aarteil S."/>
            <person name="Calhoun S."/>
            <person name="Haridas S."/>
            <person name="Kuo A."/>
            <person name="Mondo S."/>
            <person name="Pangilinan J."/>
            <person name="Riley R."/>
            <person name="LaButti K."/>
            <person name="Andreopoulos B."/>
            <person name="Lipzen A."/>
            <person name="Chen C."/>
            <person name="Yan M."/>
            <person name="Daum C."/>
            <person name="Ng V."/>
            <person name="Clum A."/>
            <person name="Steindorff A."/>
            <person name="Ohm R.A."/>
            <person name="Martin F."/>
            <person name="Silar P."/>
            <person name="Natvig D.O."/>
            <person name="Lalanne C."/>
            <person name="Gautier V."/>
            <person name="Ament-Velasquez S.L."/>
            <person name="Kruys A."/>
            <person name="Hutchinson M.I."/>
            <person name="Powell A.J."/>
            <person name="Barry K."/>
            <person name="Miller A.N."/>
            <person name="Grigoriev I.V."/>
            <person name="Debuchy R."/>
            <person name="Gladieux P."/>
            <person name="Hiltunen Thoren M."/>
            <person name="Johannesson H."/>
        </authorList>
    </citation>
    <scope>NUCLEOTIDE SEQUENCE</scope>
    <source>
        <strain evidence="2">CBS 123565</strain>
    </source>
</reference>
<keyword evidence="3" id="KW-1185">Reference proteome</keyword>
<evidence type="ECO:0000313" key="3">
    <source>
        <dbReference type="Proteomes" id="UP001304895"/>
    </source>
</evidence>
<protein>
    <submittedName>
        <fullName evidence="2">Uncharacterized protein</fullName>
    </submittedName>
</protein>
<gene>
    <name evidence="2" type="ORF">BT67DRAFT_145589</name>
</gene>
<reference evidence="2" key="2">
    <citation type="submission" date="2023-05" db="EMBL/GenBank/DDBJ databases">
        <authorList>
            <consortium name="Lawrence Berkeley National Laboratory"/>
            <person name="Steindorff A."/>
            <person name="Hensen N."/>
            <person name="Bonometti L."/>
            <person name="Westerberg I."/>
            <person name="Brannstrom I.O."/>
            <person name="Guillou S."/>
            <person name="Cros-Aarteil S."/>
            <person name="Calhoun S."/>
            <person name="Haridas S."/>
            <person name="Kuo A."/>
            <person name="Mondo S."/>
            <person name="Pangilinan J."/>
            <person name="Riley R."/>
            <person name="Labutti K."/>
            <person name="Andreopoulos B."/>
            <person name="Lipzen A."/>
            <person name="Chen C."/>
            <person name="Yanf M."/>
            <person name="Daum C."/>
            <person name="Ng V."/>
            <person name="Clum A."/>
            <person name="Ohm R."/>
            <person name="Martin F."/>
            <person name="Silar P."/>
            <person name="Natvig D."/>
            <person name="Lalanne C."/>
            <person name="Gautier V."/>
            <person name="Ament-Velasquez S.L."/>
            <person name="Kruys A."/>
            <person name="Hutchinson M.I."/>
            <person name="Powell A.J."/>
            <person name="Barry K."/>
            <person name="Miller A.N."/>
            <person name="Grigoriev I.V."/>
            <person name="Debuchy R."/>
            <person name="Gladieux P."/>
            <person name="Thoren M.H."/>
            <person name="Johannesson H."/>
        </authorList>
    </citation>
    <scope>NUCLEOTIDE SEQUENCE</scope>
    <source>
        <strain evidence="2">CBS 123565</strain>
    </source>
</reference>
<dbReference type="EMBL" id="MU853422">
    <property type="protein sequence ID" value="KAK4131658.1"/>
    <property type="molecule type" value="Genomic_DNA"/>
</dbReference>
<proteinExistence type="predicted"/>
<dbReference type="Proteomes" id="UP001304895">
    <property type="component" value="Unassembled WGS sequence"/>
</dbReference>
<evidence type="ECO:0000313" key="2">
    <source>
        <dbReference type="EMBL" id="KAK4131658.1"/>
    </source>
</evidence>
<organism evidence="2 3">
    <name type="scientific">Trichocladium antarcticum</name>
    <dbReference type="NCBI Taxonomy" id="1450529"/>
    <lineage>
        <taxon>Eukaryota</taxon>
        <taxon>Fungi</taxon>
        <taxon>Dikarya</taxon>
        <taxon>Ascomycota</taxon>
        <taxon>Pezizomycotina</taxon>
        <taxon>Sordariomycetes</taxon>
        <taxon>Sordariomycetidae</taxon>
        <taxon>Sordariales</taxon>
        <taxon>Chaetomiaceae</taxon>
        <taxon>Trichocladium</taxon>
    </lineage>
</organism>
<accession>A0AAN6UEP2</accession>
<feature type="region of interest" description="Disordered" evidence="1">
    <location>
        <begin position="27"/>
        <end position="46"/>
    </location>
</feature>
<sequence>MVRGKVWLASGRLRCLTPFTKGGWRTCSAQNRHGKTQRLPPPDRSRTIRSVRRWGSKRDSRPLPLPMQKMDRIPNRDARMHRHPWKQYVLLSLSDRRSASDASCVPMELPKGHGCAVRDRDEDARPIPRCFGPFRRFDALPGAVVLLRGRPSEPLIFCAAGPILELVLTMPVFSLSFFPSFSFSSFSTAGSQLGRRWKWAGCRLQATGHPSQLHPRLLCELAGAQDALWRSGLCLDRQRGFK</sequence>
<comment type="caution">
    <text evidence="2">The sequence shown here is derived from an EMBL/GenBank/DDBJ whole genome shotgun (WGS) entry which is preliminary data.</text>
</comment>